<gene>
    <name evidence="3" type="primary">CYC2A1</name>
</gene>
<protein>
    <submittedName>
        <fullName evidence="3">CYCLOIDEA-like protein</fullName>
    </submittedName>
</protein>
<feature type="region of interest" description="Disordered" evidence="1">
    <location>
        <begin position="22"/>
        <end position="52"/>
    </location>
</feature>
<sequence length="77" mass="8767">DLLGFDRASKTLEWLLLKEFSTHSDDDDDDDDDNKQSLCSSNSSCDQKDQDHLVVSNNELDLKKEKKGKKSHLLLSN</sequence>
<organism evidence="3">
    <name type="scientific">Psychopterys dipholiphylla</name>
    <dbReference type="NCBI Taxonomy" id="1392806"/>
    <lineage>
        <taxon>Eukaryota</taxon>
        <taxon>Viridiplantae</taxon>
        <taxon>Streptophyta</taxon>
        <taxon>Embryophyta</taxon>
        <taxon>Tracheophyta</taxon>
        <taxon>Spermatophyta</taxon>
        <taxon>Magnoliopsida</taxon>
        <taxon>eudicotyledons</taxon>
        <taxon>Gunneridae</taxon>
        <taxon>Pentapetalae</taxon>
        <taxon>rosids</taxon>
        <taxon>fabids</taxon>
        <taxon>Malpighiales</taxon>
        <taxon>Malpighiaceae</taxon>
        <taxon>Psychopterys</taxon>
    </lineage>
</organism>
<feature type="non-terminal residue" evidence="3">
    <location>
        <position position="1"/>
    </location>
</feature>
<accession>T1X468</accession>
<dbReference type="PROSITE" id="PS51369">
    <property type="entry name" value="TCP"/>
    <property type="match status" value="1"/>
</dbReference>
<evidence type="ECO:0000256" key="1">
    <source>
        <dbReference type="SAM" id="MobiDB-lite"/>
    </source>
</evidence>
<feature type="non-terminal residue" evidence="3">
    <location>
        <position position="77"/>
    </location>
</feature>
<evidence type="ECO:0000313" key="3">
    <source>
        <dbReference type="EMBL" id="AGU46551.1"/>
    </source>
</evidence>
<feature type="compositionally biased region" description="Polar residues" evidence="1">
    <location>
        <begin position="36"/>
        <end position="45"/>
    </location>
</feature>
<feature type="domain" description="TCP" evidence="2">
    <location>
        <begin position="1"/>
        <end position="26"/>
    </location>
</feature>
<evidence type="ECO:0000259" key="2">
    <source>
        <dbReference type="PROSITE" id="PS51369"/>
    </source>
</evidence>
<proteinExistence type="predicted"/>
<dbReference type="EMBL" id="KF514889">
    <property type="protein sequence ID" value="AGU46551.1"/>
    <property type="molecule type" value="Genomic_DNA"/>
</dbReference>
<dbReference type="AlphaFoldDB" id="T1X468"/>
<reference evidence="3" key="1">
    <citation type="journal article" date="2013" name="Front. Plant Sci.">
        <title>Divergent genetic mechanisms underlie reversals to radial floral symmetry from diverse zygomorphic flowered ancestors.</title>
        <authorList>
            <person name="Zhang W."/>
            <person name="Steinmann V.W."/>
            <person name="Nikolov L."/>
            <person name="Kramer E.M."/>
            <person name="Davis C.C."/>
        </authorList>
    </citation>
    <scope>NUCLEOTIDE SEQUENCE</scope>
</reference>
<name>T1X468_9ROSI</name>
<dbReference type="InterPro" id="IPR017887">
    <property type="entry name" value="TF_TCP_subgr"/>
</dbReference>